<keyword evidence="4" id="KW-1185">Reference proteome</keyword>
<comment type="caution">
    <text evidence="3">The sequence shown here is derived from an EMBL/GenBank/DDBJ whole genome shotgun (WGS) entry which is preliminary data.</text>
</comment>
<evidence type="ECO:0000259" key="2">
    <source>
        <dbReference type="PROSITE" id="PS50042"/>
    </source>
</evidence>
<dbReference type="PANTHER" id="PTHR23011:SF28">
    <property type="entry name" value="CYCLIC NUCLEOTIDE-BINDING DOMAIN CONTAINING PROTEIN"/>
    <property type="match status" value="1"/>
</dbReference>
<organism evidence="3 4">
    <name type="scientific">Batillaria attramentaria</name>
    <dbReference type="NCBI Taxonomy" id="370345"/>
    <lineage>
        <taxon>Eukaryota</taxon>
        <taxon>Metazoa</taxon>
        <taxon>Spiralia</taxon>
        <taxon>Lophotrochozoa</taxon>
        <taxon>Mollusca</taxon>
        <taxon>Gastropoda</taxon>
        <taxon>Caenogastropoda</taxon>
        <taxon>Sorbeoconcha</taxon>
        <taxon>Cerithioidea</taxon>
        <taxon>Batillariidae</taxon>
        <taxon>Batillaria</taxon>
    </lineage>
</organism>
<proteinExistence type="predicted"/>
<dbReference type="InterPro" id="IPR000595">
    <property type="entry name" value="cNMP-bd_dom"/>
</dbReference>
<reference evidence="3 4" key="1">
    <citation type="journal article" date="2023" name="Sci. Data">
        <title>Genome assembly of the Korean intertidal mud-creeper Batillaria attramentaria.</title>
        <authorList>
            <person name="Patra A.K."/>
            <person name="Ho P.T."/>
            <person name="Jun S."/>
            <person name="Lee S.J."/>
            <person name="Kim Y."/>
            <person name="Won Y.J."/>
        </authorList>
    </citation>
    <scope>NUCLEOTIDE SEQUENCE [LARGE SCALE GENOMIC DNA]</scope>
    <source>
        <strain evidence="3">Wonlab-2016</strain>
    </source>
</reference>
<dbReference type="AlphaFoldDB" id="A0ABD0JRG7"/>
<dbReference type="EMBL" id="JACVVK020000357">
    <property type="protein sequence ID" value="KAK7477122.1"/>
    <property type="molecule type" value="Genomic_DNA"/>
</dbReference>
<sequence>MTLTASKADCGKFTRFWGDGEQGSCPDEAGHTLDVNISGNLAGGSQNGRHVAPSASMTARATAEGKLIGSNTAQPALGKVHPSSFGNDVQASGSVDRLPPVTAATTAPATTAPATTAPASRATATTASTPPSIVRYSRKQVEKMGNRTPRSHTSADIQSSGKVDEKDKEQQCGMYETWLRRKDQTVDLALATVRLDDLHNIHQHCPPGQVDSSLFLNQVARMAKKRTVKLPDLDDVLEKGQKRFTGRQNSILESRYQTTAHWLEDRRATVAKDDPQRLVHIGDKVLDTVYDVYITEARHHRRRSTNALPDSYVELFAQAGLAPTLANVELFVHDATAAVVAKELHKDLSPLKKSFARKIRKSVCVHDPRALDKIVNHVPISKTGLLSMPVIETPLTCTMEGPEFPTRHSGRIGTKEKVKRSYSMHNITNLPMDKDRMNFEREYYRKLQTSFELDQRYKTFVDVGDGASTSVDYGHGRSIDTEMYKRKKEITINAEVKSTLRTAPKERTLAQLDQAVRELQKVQVFSEYPVETAIINSTVRVTSVISRERMQLLAVDAETFLEIFIEPHKHMVMPPHGYCKVFRKLDWKDKDYDTSIAESPWLWDQLGAGGNSIGGDAGALVDLLPEADRKKASPNRDTQYLELASEHVQYIEKRTPQGNRVMFPLTKPITIRDLTEPRTLRLPPGKRKFIPIHTLRETDVFVSLGAECIALHKGLFCRHASRWTQEVVQHKAFIYNDDTLRRRLSENVNRDVHLEAVLDNYFRKLDLGS</sequence>
<dbReference type="PANTHER" id="PTHR23011">
    <property type="entry name" value="CYCLIC NUCLEOTIDE-BINDING DOMAIN CONTAINING PROTEIN"/>
    <property type="match status" value="1"/>
</dbReference>
<name>A0ABD0JRG7_9CAEN</name>
<evidence type="ECO:0000313" key="3">
    <source>
        <dbReference type="EMBL" id="KAK7477122.1"/>
    </source>
</evidence>
<dbReference type="Proteomes" id="UP001519460">
    <property type="component" value="Unassembled WGS sequence"/>
</dbReference>
<feature type="compositionally biased region" description="Polar residues" evidence="1">
    <location>
        <begin position="151"/>
        <end position="161"/>
    </location>
</feature>
<dbReference type="PROSITE" id="PS50042">
    <property type="entry name" value="CNMP_BINDING_3"/>
    <property type="match status" value="1"/>
</dbReference>
<feature type="domain" description="Cyclic nucleotide-binding" evidence="2">
    <location>
        <begin position="531"/>
        <end position="564"/>
    </location>
</feature>
<feature type="compositionally biased region" description="Polar residues" evidence="1">
    <location>
        <begin position="84"/>
        <end position="93"/>
    </location>
</feature>
<accession>A0ABD0JRG7</accession>
<gene>
    <name evidence="3" type="ORF">BaRGS_00031608</name>
</gene>
<feature type="compositionally biased region" description="Low complexity" evidence="1">
    <location>
        <begin position="99"/>
        <end position="132"/>
    </location>
</feature>
<evidence type="ECO:0000313" key="4">
    <source>
        <dbReference type="Proteomes" id="UP001519460"/>
    </source>
</evidence>
<evidence type="ECO:0000256" key="1">
    <source>
        <dbReference type="SAM" id="MobiDB-lite"/>
    </source>
</evidence>
<feature type="region of interest" description="Disordered" evidence="1">
    <location>
        <begin position="73"/>
        <end position="169"/>
    </location>
</feature>
<protein>
    <recommendedName>
        <fullName evidence="2">Cyclic nucleotide-binding domain-containing protein</fullName>
    </recommendedName>
</protein>